<organism evidence="2 3">
    <name type="scientific">Rhizophagus clarus</name>
    <dbReference type="NCBI Taxonomy" id="94130"/>
    <lineage>
        <taxon>Eukaryota</taxon>
        <taxon>Fungi</taxon>
        <taxon>Fungi incertae sedis</taxon>
        <taxon>Mucoromycota</taxon>
        <taxon>Glomeromycotina</taxon>
        <taxon>Glomeromycetes</taxon>
        <taxon>Glomerales</taxon>
        <taxon>Glomeraceae</taxon>
        <taxon>Rhizophagus</taxon>
    </lineage>
</organism>
<gene>
    <name evidence="2" type="ORF">RclHR1_06970005</name>
</gene>
<evidence type="ECO:0000313" key="3">
    <source>
        <dbReference type="Proteomes" id="UP000247702"/>
    </source>
</evidence>
<keyword evidence="1" id="KW-0472">Membrane</keyword>
<evidence type="ECO:0008006" key="4">
    <source>
        <dbReference type="Google" id="ProtNLM"/>
    </source>
</evidence>
<comment type="caution">
    <text evidence="2">The sequence shown here is derived from an EMBL/GenBank/DDBJ whole genome shotgun (WGS) entry which is preliminary data.</text>
</comment>
<keyword evidence="1" id="KW-1133">Transmembrane helix</keyword>
<evidence type="ECO:0000313" key="2">
    <source>
        <dbReference type="EMBL" id="GBC06614.1"/>
    </source>
</evidence>
<keyword evidence="1" id="KW-0812">Transmembrane</keyword>
<dbReference type="AlphaFoldDB" id="A0A2Z6RV38"/>
<dbReference type="Proteomes" id="UP000247702">
    <property type="component" value="Unassembled WGS sequence"/>
</dbReference>
<name>A0A2Z6RV38_9GLOM</name>
<sequence>MRIRLSDEEKDIFSNGMEELRQIGNGRDPFVKMAEILPQFNARQLCYYWRNYLDPELCHHELDEEEKQLIDNWISLNKSENEMIEWNNLRQYLKNQFGYLRSENMLRKYWYSKQRRQTIKTNQIFLLKIVLNSVITNIINYMIRKFRSFFPFIILRN</sequence>
<dbReference type="EMBL" id="BEXD01004089">
    <property type="protein sequence ID" value="GBC06614.1"/>
    <property type="molecule type" value="Genomic_DNA"/>
</dbReference>
<feature type="transmembrane region" description="Helical" evidence="1">
    <location>
        <begin position="125"/>
        <end position="143"/>
    </location>
</feature>
<proteinExistence type="predicted"/>
<accession>A0A2Z6RV38</accession>
<evidence type="ECO:0000256" key="1">
    <source>
        <dbReference type="SAM" id="Phobius"/>
    </source>
</evidence>
<keyword evidence="3" id="KW-1185">Reference proteome</keyword>
<reference evidence="2 3" key="1">
    <citation type="submission" date="2017-11" db="EMBL/GenBank/DDBJ databases">
        <title>The genome of Rhizophagus clarus HR1 reveals common genetic basis of auxotrophy among arbuscular mycorrhizal fungi.</title>
        <authorList>
            <person name="Kobayashi Y."/>
        </authorList>
    </citation>
    <scope>NUCLEOTIDE SEQUENCE [LARGE SCALE GENOMIC DNA]</scope>
    <source>
        <strain evidence="2 3">HR1</strain>
    </source>
</reference>
<protein>
    <recommendedName>
        <fullName evidence="4">HTH myb-type domain-containing protein</fullName>
    </recommendedName>
</protein>